<keyword evidence="2" id="KW-0732">Signal</keyword>
<proteinExistence type="predicted"/>
<feature type="signal peptide" evidence="2">
    <location>
        <begin position="1"/>
        <end position="45"/>
    </location>
</feature>
<feature type="region of interest" description="Disordered" evidence="1">
    <location>
        <begin position="55"/>
        <end position="96"/>
    </location>
</feature>
<feature type="compositionally biased region" description="Low complexity" evidence="1">
    <location>
        <begin position="55"/>
        <end position="75"/>
    </location>
</feature>
<feature type="compositionally biased region" description="Low complexity" evidence="1">
    <location>
        <begin position="86"/>
        <end position="95"/>
    </location>
</feature>
<name>A9F7Z2_SORC5</name>
<keyword evidence="4" id="KW-1185">Reference proteome</keyword>
<evidence type="ECO:0000313" key="3">
    <source>
        <dbReference type="EMBL" id="CAN91583.1"/>
    </source>
</evidence>
<sequence length="456" mass="49237">MRGPGSGSVESRMPAAAIARPARRRLRGLALSCAACLSLALAACAAPAPEARGPLAPRPAARPATHGAPTAPGTALSTAPGTALSTAPGTAPPADDATDLVREALAPFFAAPRSGAADVQDTWLTPRVSVEKLPAECWELSPEQDAAGLAIVALHRRDRGPVQCAPFSARLAPFATFAVDRRAGTVRWWDEAAPRPMREFFAAREESLRAAVSALEKRFIDDAIAWEGTTALHVEDETAMHLHVSVLSPDDRKRLARFRVDRRTRELSWDDNGELRGYAAFKASWYRDHHPAVTALGQLLEWKWSGVDSLTLEASHGHAFDLVARAGETCSPASRICATERFRVDMRRGAAMWHDGKAYVPIERFLQDLEQRGQRAVVLARAWALKQRGPAGASCLAFRPEGVDRASAHVRMHLAPPCNTSPILMTLAWYFVDLRTGKVCSSEDDTCGAASGQGRP</sequence>
<gene>
    <name evidence="3" type="ordered locus">sce1425</name>
</gene>
<feature type="compositionally biased region" description="Polar residues" evidence="1">
    <location>
        <begin position="76"/>
        <end position="85"/>
    </location>
</feature>
<evidence type="ECO:0008006" key="5">
    <source>
        <dbReference type="Google" id="ProtNLM"/>
    </source>
</evidence>
<accession>A9F7Z2</accession>
<organism evidence="3 4">
    <name type="scientific">Sorangium cellulosum (strain So ce56)</name>
    <name type="common">Polyangium cellulosum (strain So ce56)</name>
    <dbReference type="NCBI Taxonomy" id="448385"/>
    <lineage>
        <taxon>Bacteria</taxon>
        <taxon>Pseudomonadati</taxon>
        <taxon>Myxococcota</taxon>
        <taxon>Polyangia</taxon>
        <taxon>Polyangiales</taxon>
        <taxon>Polyangiaceae</taxon>
        <taxon>Sorangium</taxon>
    </lineage>
</organism>
<dbReference type="STRING" id="448385.sce1425"/>
<evidence type="ECO:0000256" key="2">
    <source>
        <dbReference type="SAM" id="SignalP"/>
    </source>
</evidence>
<evidence type="ECO:0000256" key="1">
    <source>
        <dbReference type="SAM" id="MobiDB-lite"/>
    </source>
</evidence>
<dbReference type="HOGENOM" id="CLU_599777_0_0_7"/>
<dbReference type="EMBL" id="AM746676">
    <property type="protein sequence ID" value="CAN91583.1"/>
    <property type="molecule type" value="Genomic_DNA"/>
</dbReference>
<reference evidence="3 4" key="1">
    <citation type="journal article" date="2007" name="Nat. Biotechnol.">
        <title>Complete genome sequence of the myxobacterium Sorangium cellulosum.</title>
        <authorList>
            <person name="Schneiker S."/>
            <person name="Perlova O."/>
            <person name="Kaiser O."/>
            <person name="Gerth K."/>
            <person name="Alici A."/>
            <person name="Altmeyer M.O."/>
            <person name="Bartels D."/>
            <person name="Bekel T."/>
            <person name="Beyer S."/>
            <person name="Bode E."/>
            <person name="Bode H.B."/>
            <person name="Bolten C.J."/>
            <person name="Choudhuri J.V."/>
            <person name="Doss S."/>
            <person name="Elnakady Y.A."/>
            <person name="Frank B."/>
            <person name="Gaigalat L."/>
            <person name="Goesmann A."/>
            <person name="Groeger C."/>
            <person name="Gross F."/>
            <person name="Jelsbak L."/>
            <person name="Jelsbak L."/>
            <person name="Kalinowski J."/>
            <person name="Kegler C."/>
            <person name="Knauber T."/>
            <person name="Konietzny S."/>
            <person name="Kopp M."/>
            <person name="Krause L."/>
            <person name="Krug D."/>
            <person name="Linke B."/>
            <person name="Mahmud T."/>
            <person name="Martinez-Arias R."/>
            <person name="McHardy A.C."/>
            <person name="Merai M."/>
            <person name="Meyer F."/>
            <person name="Mormann S."/>
            <person name="Munoz-Dorado J."/>
            <person name="Perez J."/>
            <person name="Pradella S."/>
            <person name="Rachid S."/>
            <person name="Raddatz G."/>
            <person name="Rosenau F."/>
            <person name="Rueckert C."/>
            <person name="Sasse F."/>
            <person name="Scharfe M."/>
            <person name="Schuster S.C."/>
            <person name="Suen G."/>
            <person name="Treuner-Lange A."/>
            <person name="Velicer G.J."/>
            <person name="Vorholter F.-J."/>
            <person name="Weissman K.J."/>
            <person name="Welch R.D."/>
            <person name="Wenzel S.C."/>
            <person name="Whitworth D.E."/>
            <person name="Wilhelm S."/>
            <person name="Wittmann C."/>
            <person name="Bloecker H."/>
            <person name="Puehler A."/>
            <person name="Mueller R."/>
        </authorList>
    </citation>
    <scope>NUCLEOTIDE SEQUENCE [LARGE SCALE GENOMIC DNA]</scope>
    <source>
        <strain evidence="4">So ce56</strain>
    </source>
</reference>
<feature type="chain" id="PRO_5002738585" description="Secreted protein" evidence="2">
    <location>
        <begin position="46"/>
        <end position="456"/>
    </location>
</feature>
<dbReference type="Proteomes" id="UP000002139">
    <property type="component" value="Chromosome"/>
</dbReference>
<evidence type="ECO:0000313" key="4">
    <source>
        <dbReference type="Proteomes" id="UP000002139"/>
    </source>
</evidence>
<dbReference type="KEGG" id="scl:sce1425"/>
<dbReference type="AlphaFoldDB" id="A9F7Z2"/>
<protein>
    <recommendedName>
        <fullName evidence="5">Secreted protein</fullName>
    </recommendedName>
</protein>